<evidence type="ECO:0000313" key="2">
    <source>
        <dbReference type="Proteomes" id="UP000772434"/>
    </source>
</evidence>
<reference evidence="1" key="1">
    <citation type="submission" date="2020-11" db="EMBL/GenBank/DDBJ databases">
        <authorList>
            <consortium name="DOE Joint Genome Institute"/>
            <person name="Ahrendt S."/>
            <person name="Riley R."/>
            <person name="Andreopoulos W."/>
            <person name="Labutti K."/>
            <person name="Pangilinan J."/>
            <person name="Ruiz-Duenas F.J."/>
            <person name="Barrasa J.M."/>
            <person name="Sanchez-Garcia M."/>
            <person name="Camarero S."/>
            <person name="Miyauchi S."/>
            <person name="Serrano A."/>
            <person name="Linde D."/>
            <person name="Babiker R."/>
            <person name="Drula E."/>
            <person name="Ayuso-Fernandez I."/>
            <person name="Pacheco R."/>
            <person name="Padilla G."/>
            <person name="Ferreira P."/>
            <person name="Barriuso J."/>
            <person name="Kellner H."/>
            <person name="Castanera R."/>
            <person name="Alfaro M."/>
            <person name="Ramirez L."/>
            <person name="Pisabarro A.G."/>
            <person name="Kuo A."/>
            <person name="Tritt A."/>
            <person name="Lipzen A."/>
            <person name="He G."/>
            <person name="Yan M."/>
            <person name="Ng V."/>
            <person name="Cullen D."/>
            <person name="Martin F."/>
            <person name="Rosso M.-N."/>
            <person name="Henrissat B."/>
            <person name="Hibbett D."/>
            <person name="Martinez A.T."/>
            <person name="Grigoriev I.V."/>
        </authorList>
    </citation>
    <scope>NUCLEOTIDE SEQUENCE</scope>
    <source>
        <strain evidence="1">AH 40177</strain>
    </source>
</reference>
<keyword evidence="2" id="KW-1185">Reference proteome</keyword>
<comment type="caution">
    <text evidence="1">The sequence shown here is derived from an EMBL/GenBank/DDBJ whole genome shotgun (WGS) entry which is preliminary data.</text>
</comment>
<name>A0A9P5Q701_9AGAR</name>
<protein>
    <submittedName>
        <fullName evidence="1">Uncharacterized protein</fullName>
    </submittedName>
</protein>
<accession>A0A9P5Q701</accession>
<proteinExistence type="predicted"/>
<dbReference type="AlphaFoldDB" id="A0A9P5Q701"/>
<sequence>MSPFPDCKALVETENVAQTIIGSASNPENLWIFTSALVLMTILLRCTIFPCVTLRGLEDTVISADKVLKEHIGLAVGTRSTDLCYVSGLARGLLDFDEHLVRRDRQRYLDHGDPERSRRCMDFEERLCRIKDVVHDLHLTSSTPVCLRSRWRLSISRLYSISSAYKEIHALRQDIEYSIVVSAKWQNKLKLDVAALIRERSVG</sequence>
<dbReference type="EMBL" id="JADNRY010000011">
    <property type="protein sequence ID" value="KAF9074785.1"/>
    <property type="molecule type" value="Genomic_DNA"/>
</dbReference>
<organism evidence="1 2">
    <name type="scientific">Rhodocollybia butyracea</name>
    <dbReference type="NCBI Taxonomy" id="206335"/>
    <lineage>
        <taxon>Eukaryota</taxon>
        <taxon>Fungi</taxon>
        <taxon>Dikarya</taxon>
        <taxon>Basidiomycota</taxon>
        <taxon>Agaricomycotina</taxon>
        <taxon>Agaricomycetes</taxon>
        <taxon>Agaricomycetidae</taxon>
        <taxon>Agaricales</taxon>
        <taxon>Marasmiineae</taxon>
        <taxon>Omphalotaceae</taxon>
        <taxon>Rhodocollybia</taxon>
    </lineage>
</organism>
<evidence type="ECO:0000313" key="1">
    <source>
        <dbReference type="EMBL" id="KAF9074785.1"/>
    </source>
</evidence>
<gene>
    <name evidence="1" type="ORF">BDP27DRAFT_1315960</name>
</gene>
<dbReference type="Proteomes" id="UP000772434">
    <property type="component" value="Unassembled WGS sequence"/>
</dbReference>